<keyword evidence="3" id="KW-1185">Reference proteome</keyword>
<organism evidence="2 3">
    <name type="scientific">Colletotrichum scovillei</name>
    <dbReference type="NCBI Taxonomy" id="1209932"/>
    <lineage>
        <taxon>Eukaryota</taxon>
        <taxon>Fungi</taxon>
        <taxon>Dikarya</taxon>
        <taxon>Ascomycota</taxon>
        <taxon>Pezizomycotina</taxon>
        <taxon>Sordariomycetes</taxon>
        <taxon>Hypocreomycetidae</taxon>
        <taxon>Glomerellales</taxon>
        <taxon>Glomerellaceae</taxon>
        <taxon>Colletotrichum</taxon>
        <taxon>Colletotrichum acutatum species complex</taxon>
    </lineage>
</organism>
<sequence>MTSPSDSHLGSSSYQFLHRAAAPSNGSASATESAPIPSPAHALEPRALLPPPMMTRSRSCAYFFLVKCTKDGEIPV</sequence>
<evidence type="ECO:0000313" key="2">
    <source>
        <dbReference type="EMBL" id="KAG7053918.1"/>
    </source>
</evidence>
<accession>A0A9P7UEP8</accession>
<dbReference type="AlphaFoldDB" id="A0A9P7UEP8"/>
<gene>
    <name evidence="2" type="ORF">JMJ77_000995</name>
</gene>
<dbReference type="EMBL" id="JAESDN010000003">
    <property type="protein sequence ID" value="KAG7053918.1"/>
    <property type="molecule type" value="Genomic_DNA"/>
</dbReference>
<evidence type="ECO:0000256" key="1">
    <source>
        <dbReference type="SAM" id="MobiDB-lite"/>
    </source>
</evidence>
<evidence type="ECO:0000313" key="3">
    <source>
        <dbReference type="Proteomes" id="UP000699042"/>
    </source>
</evidence>
<proteinExistence type="predicted"/>
<protein>
    <submittedName>
        <fullName evidence="2">Uncharacterized protein</fullName>
    </submittedName>
</protein>
<name>A0A9P7UEP8_9PEZI</name>
<dbReference type="Proteomes" id="UP000699042">
    <property type="component" value="Unassembled WGS sequence"/>
</dbReference>
<feature type="region of interest" description="Disordered" evidence="1">
    <location>
        <begin position="20"/>
        <end position="50"/>
    </location>
</feature>
<comment type="caution">
    <text evidence="2">The sequence shown here is derived from an EMBL/GenBank/DDBJ whole genome shotgun (WGS) entry which is preliminary data.</text>
</comment>
<reference evidence="2" key="1">
    <citation type="submission" date="2021-05" db="EMBL/GenBank/DDBJ databases">
        <title>Comparative genomics of three Colletotrichum scovillei strains and genetic complementation revealed genes involved fungal growth and virulence on chili pepper.</title>
        <authorList>
            <person name="Hsieh D.-K."/>
            <person name="Chuang S.-C."/>
            <person name="Chen C.-Y."/>
            <person name="Chao Y.-T."/>
            <person name="Lu M.-Y.J."/>
            <person name="Lee M.-H."/>
            <person name="Shih M.-C."/>
        </authorList>
    </citation>
    <scope>NUCLEOTIDE SEQUENCE</scope>
    <source>
        <strain evidence="2">Coll-153</strain>
    </source>
</reference>